<dbReference type="GO" id="GO:0022625">
    <property type="term" value="C:cytosolic large ribosomal subunit"/>
    <property type="evidence" value="ECO:0007669"/>
    <property type="project" value="InterPro"/>
</dbReference>
<accession>A0A5A7PLF1</accession>
<keyword evidence="2" id="KW-0689">Ribosomal protein</keyword>
<dbReference type="GO" id="GO:0003729">
    <property type="term" value="F:mRNA binding"/>
    <property type="evidence" value="ECO:0007669"/>
    <property type="project" value="TreeGrafter"/>
</dbReference>
<keyword evidence="2" id="KW-0687">Ribonucleoprotein</keyword>
<keyword evidence="1" id="KW-0812">Transmembrane</keyword>
<gene>
    <name evidence="2" type="ORF">STAS_09718</name>
</gene>
<evidence type="ECO:0000313" key="2">
    <source>
        <dbReference type="EMBL" id="GER33569.1"/>
    </source>
</evidence>
<dbReference type="Gene3D" id="6.10.250.3450">
    <property type="match status" value="1"/>
</dbReference>
<organism evidence="2 3">
    <name type="scientific">Striga asiatica</name>
    <name type="common">Asiatic witchweed</name>
    <name type="synonym">Buchnera asiatica</name>
    <dbReference type="NCBI Taxonomy" id="4170"/>
    <lineage>
        <taxon>Eukaryota</taxon>
        <taxon>Viridiplantae</taxon>
        <taxon>Streptophyta</taxon>
        <taxon>Embryophyta</taxon>
        <taxon>Tracheophyta</taxon>
        <taxon>Spermatophyta</taxon>
        <taxon>Magnoliopsida</taxon>
        <taxon>eudicotyledons</taxon>
        <taxon>Gunneridae</taxon>
        <taxon>Pentapetalae</taxon>
        <taxon>asterids</taxon>
        <taxon>lamiids</taxon>
        <taxon>Lamiales</taxon>
        <taxon>Orobanchaceae</taxon>
        <taxon>Buchnereae</taxon>
        <taxon>Striga</taxon>
    </lineage>
</organism>
<evidence type="ECO:0000256" key="1">
    <source>
        <dbReference type="SAM" id="Phobius"/>
    </source>
</evidence>
<dbReference type="Proteomes" id="UP000325081">
    <property type="component" value="Unassembled WGS sequence"/>
</dbReference>
<dbReference type="InterPro" id="IPR036049">
    <property type="entry name" value="Ribosomal_uL29_sf"/>
</dbReference>
<proteinExistence type="predicted"/>
<dbReference type="AlphaFoldDB" id="A0A5A7PLF1"/>
<keyword evidence="3" id="KW-1185">Reference proteome</keyword>
<dbReference type="GO" id="GO:0000463">
    <property type="term" value="P:maturation of LSU-rRNA from tricistronic rRNA transcript (SSU-rRNA, 5.8S rRNA, LSU-rRNA)"/>
    <property type="evidence" value="ECO:0007669"/>
    <property type="project" value="InterPro"/>
</dbReference>
<sequence length="556" mass="63638">MSRVQPLQGKGGRPDCTSTFFDSELSSTLTKMCGNQLSTSGRTRLKKISFPICEGRKLEISWNTNRATMDTCACKSHHTRDTSVSKLNLAGFLTSFLILKFLFPFPPIFPIPIFIRQQKGSSLETTSECISPLRQLTHPLLLTGLPLDEEIFTRVAIPKHPPSLIFKLPSLHRTTGRAGLPSPLRQSLHLVYLEQLDSQSLSSSSVLLSEWGRYDIKYDPKRSFRPASVRPFLGPNYGRKSSFVSYGVIHYLEYMGHHFQFDLIYSWKVYLFLGSRKCILDLIAQVLNVISQKQKAALREVYKNKKYLPLDLCPKKTRAIRRLLTKYQICCLIFLLFSYAETYWCMSKLADTSIGSYEIVKWRNAERSNYRATEALIWEIKRQQSKTDGEASVYASFLVSRLHGINKDISKILGSLYWFSPKDRQGIEKVDLVLEEPLFVRLGAFLRDATVFSDRVMIDGAVRNLLTITQRNLDKEIIQQLRNRYGYALLHLRIIIKVTQYHFKHGVEHQKSAVLPQCEHCVADATERAELVPHPTALLLPFSELVPRPTALLLPF</sequence>
<keyword evidence="1" id="KW-1133">Transmembrane helix</keyword>
<reference evidence="3" key="1">
    <citation type="journal article" date="2019" name="Curr. Biol.">
        <title>Genome Sequence of Striga asiatica Provides Insight into the Evolution of Plant Parasitism.</title>
        <authorList>
            <person name="Yoshida S."/>
            <person name="Kim S."/>
            <person name="Wafula E.K."/>
            <person name="Tanskanen J."/>
            <person name="Kim Y.M."/>
            <person name="Honaas L."/>
            <person name="Yang Z."/>
            <person name="Spallek T."/>
            <person name="Conn C.E."/>
            <person name="Ichihashi Y."/>
            <person name="Cheong K."/>
            <person name="Cui S."/>
            <person name="Der J.P."/>
            <person name="Gundlach H."/>
            <person name="Jiao Y."/>
            <person name="Hori C."/>
            <person name="Ishida J.K."/>
            <person name="Kasahara H."/>
            <person name="Kiba T."/>
            <person name="Kim M.S."/>
            <person name="Koo N."/>
            <person name="Laohavisit A."/>
            <person name="Lee Y.H."/>
            <person name="Lumba S."/>
            <person name="McCourt P."/>
            <person name="Mortimer J.C."/>
            <person name="Mutuku J.M."/>
            <person name="Nomura T."/>
            <person name="Sasaki-Sekimoto Y."/>
            <person name="Seto Y."/>
            <person name="Wang Y."/>
            <person name="Wakatake T."/>
            <person name="Sakakibara H."/>
            <person name="Demura T."/>
            <person name="Yamaguchi S."/>
            <person name="Yoneyama K."/>
            <person name="Manabe R.I."/>
            <person name="Nelson D.C."/>
            <person name="Schulman A.H."/>
            <person name="Timko M.P."/>
            <person name="dePamphilis C.W."/>
            <person name="Choi D."/>
            <person name="Shirasu K."/>
        </authorList>
    </citation>
    <scope>NUCLEOTIDE SEQUENCE [LARGE SCALE GENOMIC DNA]</scope>
    <source>
        <strain evidence="3">cv. UVA1</strain>
    </source>
</reference>
<dbReference type="Gene3D" id="1.10.287.310">
    <property type="match status" value="1"/>
</dbReference>
<dbReference type="PANTHER" id="PTHR45722:SF2">
    <property type="entry name" value="LARGE RIBOSOMAL SUBUNIT PROTEIN UL29-RELATED"/>
    <property type="match status" value="1"/>
</dbReference>
<dbReference type="GO" id="GO:0003735">
    <property type="term" value="F:structural constituent of ribosome"/>
    <property type="evidence" value="ECO:0007669"/>
    <property type="project" value="InterPro"/>
</dbReference>
<name>A0A5A7PLF1_STRAF</name>
<comment type="caution">
    <text evidence="2">The sequence shown here is derived from an EMBL/GenBank/DDBJ whole genome shotgun (WGS) entry which is preliminary data.</text>
</comment>
<dbReference type="EMBL" id="BKCP01004750">
    <property type="protein sequence ID" value="GER33569.1"/>
    <property type="molecule type" value="Genomic_DNA"/>
</dbReference>
<feature type="transmembrane region" description="Helical" evidence="1">
    <location>
        <begin position="89"/>
        <end position="109"/>
    </location>
</feature>
<evidence type="ECO:0000313" key="3">
    <source>
        <dbReference type="Proteomes" id="UP000325081"/>
    </source>
</evidence>
<dbReference type="PANTHER" id="PTHR45722">
    <property type="entry name" value="60S RIBOSOMAL PROTEIN L35"/>
    <property type="match status" value="1"/>
</dbReference>
<dbReference type="GO" id="GO:0006412">
    <property type="term" value="P:translation"/>
    <property type="evidence" value="ECO:0007669"/>
    <property type="project" value="InterPro"/>
</dbReference>
<protein>
    <submittedName>
        <fullName evidence="2">60S ribosomal protein L35</fullName>
    </submittedName>
</protein>
<dbReference type="InterPro" id="IPR045059">
    <property type="entry name" value="Ribosomal_uL29_euk"/>
</dbReference>
<dbReference type="OrthoDB" id="528635at2759"/>
<keyword evidence="1" id="KW-0472">Membrane</keyword>